<reference evidence="2 3" key="1">
    <citation type="submission" date="2013-08" db="EMBL/GenBank/DDBJ databases">
        <title>Genome of Pontibacillus chungwhensis.</title>
        <authorList>
            <person name="Wang Q."/>
            <person name="Wang G."/>
        </authorList>
    </citation>
    <scope>NUCLEOTIDE SEQUENCE [LARGE SCALE GENOMIC DNA]</scope>
    <source>
        <strain evidence="2 3">BH030062</strain>
    </source>
</reference>
<keyword evidence="3" id="KW-1185">Reference proteome</keyword>
<keyword evidence="1" id="KW-0175">Coiled coil</keyword>
<evidence type="ECO:0000256" key="1">
    <source>
        <dbReference type="SAM" id="Coils"/>
    </source>
</evidence>
<dbReference type="EMBL" id="AVBG01000020">
    <property type="protein sequence ID" value="KGP89880.1"/>
    <property type="molecule type" value="Genomic_DNA"/>
</dbReference>
<protein>
    <submittedName>
        <fullName evidence="2">Uncharacterized protein</fullName>
    </submittedName>
</protein>
<feature type="coiled-coil region" evidence="1">
    <location>
        <begin position="74"/>
        <end position="123"/>
    </location>
</feature>
<comment type="caution">
    <text evidence="2">The sequence shown here is derived from an EMBL/GenBank/DDBJ whole genome shotgun (WGS) entry which is preliminary data.</text>
</comment>
<evidence type="ECO:0000313" key="3">
    <source>
        <dbReference type="Proteomes" id="UP000030153"/>
    </source>
</evidence>
<proteinExistence type="predicted"/>
<dbReference type="STRING" id="1385513.N780_09555"/>
<sequence>MDQERAFRFFGSAKKNVQHVAASKTMTKSNVVFLAIDTAVEVIQAGISYVNLQYERQHTKDLEEELNHARIAQDEVYQEQLKQYQTKIHEAKERMKADLNQYKVELELESQRIRSELEHMRKSSDYDVEAYIKRLGINDRLRKPLLDALQYIAEMIDKEKEKGTDFRGLAKLQEEYRHAYARYNELIQVLV</sequence>
<dbReference type="AlphaFoldDB" id="A0A0A2V861"/>
<evidence type="ECO:0000313" key="2">
    <source>
        <dbReference type="EMBL" id="KGP89880.1"/>
    </source>
</evidence>
<name>A0A0A2V861_9BACI</name>
<organism evidence="2 3">
    <name type="scientific">Pontibacillus chungwhensis BH030062</name>
    <dbReference type="NCBI Taxonomy" id="1385513"/>
    <lineage>
        <taxon>Bacteria</taxon>
        <taxon>Bacillati</taxon>
        <taxon>Bacillota</taxon>
        <taxon>Bacilli</taxon>
        <taxon>Bacillales</taxon>
        <taxon>Bacillaceae</taxon>
        <taxon>Pontibacillus</taxon>
    </lineage>
</organism>
<dbReference type="RefSeq" id="WP_036787329.1">
    <property type="nucleotide sequence ID" value="NZ_AVBG01000020.1"/>
</dbReference>
<dbReference type="Proteomes" id="UP000030153">
    <property type="component" value="Unassembled WGS sequence"/>
</dbReference>
<gene>
    <name evidence="2" type="ORF">N780_09555</name>
</gene>
<accession>A0A0A2V861</accession>